<protein>
    <recommendedName>
        <fullName evidence="1">Micro-fibrillar-associated protein 1 C-terminal domain-containing protein</fullName>
    </recommendedName>
</protein>
<accession>A0AAD9X3K9</accession>
<dbReference type="Proteomes" id="UP001280121">
    <property type="component" value="Unassembled WGS sequence"/>
</dbReference>
<name>A0AAD9X3K9_9ROSI</name>
<keyword evidence="3" id="KW-1185">Reference proteome</keyword>
<dbReference type="Pfam" id="PF06991">
    <property type="entry name" value="MFAP1"/>
    <property type="match status" value="1"/>
</dbReference>
<organism evidence="2 3">
    <name type="scientific">Dipteronia dyeriana</name>
    <dbReference type="NCBI Taxonomy" id="168575"/>
    <lineage>
        <taxon>Eukaryota</taxon>
        <taxon>Viridiplantae</taxon>
        <taxon>Streptophyta</taxon>
        <taxon>Embryophyta</taxon>
        <taxon>Tracheophyta</taxon>
        <taxon>Spermatophyta</taxon>
        <taxon>Magnoliopsida</taxon>
        <taxon>eudicotyledons</taxon>
        <taxon>Gunneridae</taxon>
        <taxon>Pentapetalae</taxon>
        <taxon>rosids</taxon>
        <taxon>malvids</taxon>
        <taxon>Sapindales</taxon>
        <taxon>Sapindaceae</taxon>
        <taxon>Hippocastanoideae</taxon>
        <taxon>Acereae</taxon>
        <taxon>Dipteronia</taxon>
    </lineage>
</organism>
<dbReference type="InterPro" id="IPR033194">
    <property type="entry name" value="MFAP1"/>
</dbReference>
<reference evidence="2" key="1">
    <citation type="journal article" date="2023" name="Plant J.">
        <title>Genome sequences and population genomics provide insights into the demographic history, inbreeding, and mutation load of two 'living fossil' tree species of Dipteronia.</title>
        <authorList>
            <person name="Feng Y."/>
            <person name="Comes H.P."/>
            <person name="Chen J."/>
            <person name="Zhu S."/>
            <person name="Lu R."/>
            <person name="Zhang X."/>
            <person name="Li P."/>
            <person name="Qiu J."/>
            <person name="Olsen K.M."/>
            <person name="Qiu Y."/>
        </authorList>
    </citation>
    <scope>NUCLEOTIDE SEQUENCE</scope>
    <source>
        <strain evidence="2">KIB01</strain>
    </source>
</reference>
<dbReference type="AlphaFoldDB" id="A0AAD9X3K9"/>
<sequence length="94" mass="11143">MVLMTIMILEWVPMLSRRMILGYKLRLFQLRKRKVETKQILVEEVRKDEEIQKNMELEANIAGVDTDDEINEAEEYEAWKAREIDFKDQEGPGG</sequence>
<comment type="caution">
    <text evidence="2">The sequence shown here is derived from an EMBL/GenBank/DDBJ whole genome shotgun (WGS) entry which is preliminary data.</text>
</comment>
<dbReference type="EMBL" id="JANJYI010000004">
    <property type="protein sequence ID" value="KAK2652124.1"/>
    <property type="molecule type" value="Genomic_DNA"/>
</dbReference>
<feature type="domain" description="Micro-fibrillar-associated protein 1 C-terminal" evidence="1">
    <location>
        <begin position="30"/>
        <end position="84"/>
    </location>
</feature>
<evidence type="ECO:0000259" key="1">
    <source>
        <dbReference type="Pfam" id="PF06991"/>
    </source>
</evidence>
<proteinExistence type="predicted"/>
<dbReference type="PANTHER" id="PTHR15327">
    <property type="entry name" value="MICROFIBRIL-ASSOCIATED PROTEIN"/>
    <property type="match status" value="1"/>
</dbReference>
<gene>
    <name evidence="2" type="ORF">Ddye_011980</name>
</gene>
<evidence type="ECO:0000313" key="2">
    <source>
        <dbReference type="EMBL" id="KAK2652124.1"/>
    </source>
</evidence>
<dbReference type="InterPro" id="IPR009730">
    <property type="entry name" value="MFAP1_C"/>
</dbReference>
<evidence type="ECO:0000313" key="3">
    <source>
        <dbReference type="Proteomes" id="UP001280121"/>
    </source>
</evidence>